<name>A0ACC2NY30_9HYME</name>
<dbReference type="EMBL" id="CM056742">
    <property type="protein sequence ID" value="KAJ8675989.1"/>
    <property type="molecule type" value="Genomic_DNA"/>
</dbReference>
<sequence>MATFSLNLHRRLEPSLTTCGKFDGSHACLASATSAGNVLVHSPHRQPATNIGSNAEARLAWSGEVAELQIGQQVTALCAGRLGEDERDVLLVGTATHVLAYQVEDNTDLFYKLLSDGAYCIAVGRLGWLSKQVAVIGGNCSISVLDINGDELFWTVARDKVTALAILDFDGDGDNELVSGTADFAIKCQKEETVLWETLENAPIVGLHALPDRQFAYATRFDGNGTVGVYNPGAILWRIKSKHKVVSMRSFDLNGDGMPELLTGWSTGKVDARLITNGQVIFKVQMGTPIAGLVEADYRRTGRSDLVIVTVAGEMRGYALGSVTQTQEAGDEYRKLAARKQALQMELRQRSASESNYYLGSKLGVSLMANRGAVRLGLAAGPGLVIYFAMIFAEGVFDGESLVVHPSRPQEELEIALHFPKNGPIDVHVKTGMGSPSEDQLLVIEITHQLPHFCMYEPVPRPPEIPETLTESAVTAELAERAQRVALWLNQSLILSADIQVPEIGPDAGKLELWLRGLRDQKLHCIEVDSSGKLNLRTDDPNFAGDVVQSLAAYLGLRELSSEVNLPKEEQRMIDALDRLKGYKEIEARLQAETAGNASLVKNLVVRLEDARILEDVDGMRRRLIQLKALNGDLIRNHEIRSKSFHELVSAIKELNLGVQNASRLRVGKAASSAVQRCRTAIKEEDGEALISALKHG</sequence>
<reference evidence="1" key="1">
    <citation type="submission" date="2023-04" db="EMBL/GenBank/DDBJ databases">
        <title>A chromosome-level genome assembly of the parasitoid wasp Eretmocerus hayati.</title>
        <authorList>
            <person name="Zhong Y."/>
            <person name="Liu S."/>
            <person name="Liu Y."/>
        </authorList>
    </citation>
    <scope>NUCLEOTIDE SEQUENCE</scope>
    <source>
        <strain evidence="1">ZJU_SS_LIU_2023</strain>
    </source>
</reference>
<evidence type="ECO:0000313" key="1">
    <source>
        <dbReference type="EMBL" id="KAJ8675989.1"/>
    </source>
</evidence>
<evidence type="ECO:0000313" key="2">
    <source>
        <dbReference type="Proteomes" id="UP001239111"/>
    </source>
</evidence>
<dbReference type="Proteomes" id="UP001239111">
    <property type="component" value="Chromosome 2"/>
</dbReference>
<keyword evidence="2" id="KW-1185">Reference proteome</keyword>
<accession>A0ACC2NY30</accession>
<protein>
    <submittedName>
        <fullName evidence="1">Uncharacterized protein</fullName>
    </submittedName>
</protein>
<proteinExistence type="predicted"/>
<organism evidence="1 2">
    <name type="scientific">Eretmocerus hayati</name>
    <dbReference type="NCBI Taxonomy" id="131215"/>
    <lineage>
        <taxon>Eukaryota</taxon>
        <taxon>Metazoa</taxon>
        <taxon>Ecdysozoa</taxon>
        <taxon>Arthropoda</taxon>
        <taxon>Hexapoda</taxon>
        <taxon>Insecta</taxon>
        <taxon>Pterygota</taxon>
        <taxon>Neoptera</taxon>
        <taxon>Endopterygota</taxon>
        <taxon>Hymenoptera</taxon>
        <taxon>Apocrita</taxon>
        <taxon>Proctotrupomorpha</taxon>
        <taxon>Chalcidoidea</taxon>
        <taxon>Aphelinidae</taxon>
        <taxon>Aphelininae</taxon>
        <taxon>Eretmocerus</taxon>
    </lineage>
</organism>
<gene>
    <name evidence="1" type="ORF">QAD02_011775</name>
</gene>
<comment type="caution">
    <text evidence="1">The sequence shown here is derived from an EMBL/GenBank/DDBJ whole genome shotgun (WGS) entry which is preliminary data.</text>
</comment>